<gene>
    <name evidence="12" type="ORF">HMPREF1863_00821</name>
</gene>
<evidence type="ECO:0000256" key="10">
    <source>
        <dbReference type="PROSITE-ProRule" id="PRU00524"/>
    </source>
</evidence>
<dbReference type="NCBIfam" id="NF009566">
    <property type="entry name" value="PRK13020.1"/>
    <property type="match status" value="1"/>
</dbReference>
<dbReference type="PATRIC" id="fig|755172.3.peg.790"/>
<dbReference type="NCBIfam" id="NF006767">
    <property type="entry name" value="PRK09289.1"/>
    <property type="match status" value="1"/>
</dbReference>
<evidence type="ECO:0000256" key="2">
    <source>
        <dbReference type="ARBA" id="ARBA00002803"/>
    </source>
</evidence>
<evidence type="ECO:0000256" key="4">
    <source>
        <dbReference type="ARBA" id="ARBA00012827"/>
    </source>
</evidence>
<dbReference type="PANTHER" id="PTHR21098">
    <property type="entry name" value="RIBOFLAVIN SYNTHASE ALPHA CHAIN"/>
    <property type="match status" value="1"/>
</dbReference>
<dbReference type="Pfam" id="PF00677">
    <property type="entry name" value="Lum_binding"/>
    <property type="match status" value="2"/>
</dbReference>
<name>A0A134AHF3_9FIRM</name>
<proteinExistence type="predicted"/>
<keyword evidence="6" id="KW-0686">Riboflavin biosynthesis</keyword>
<dbReference type="OrthoDB" id="9788537at2"/>
<keyword evidence="13" id="KW-1185">Reference proteome</keyword>
<comment type="pathway">
    <text evidence="3">Cofactor biosynthesis; riboflavin biosynthesis; riboflavin from 2-hydroxy-3-oxobutyl phosphate and 5-amino-6-(D-ribitylamino)uracil: step 2/2.</text>
</comment>
<dbReference type="SUPFAM" id="SSF63380">
    <property type="entry name" value="Riboflavin synthase domain-like"/>
    <property type="match status" value="2"/>
</dbReference>
<evidence type="ECO:0000313" key="13">
    <source>
        <dbReference type="Proteomes" id="UP000070442"/>
    </source>
</evidence>
<dbReference type="InterPro" id="IPR023366">
    <property type="entry name" value="ATP_synth_asu-like_sf"/>
</dbReference>
<dbReference type="EC" id="2.5.1.9" evidence="4 9"/>
<evidence type="ECO:0000256" key="3">
    <source>
        <dbReference type="ARBA" id="ARBA00004887"/>
    </source>
</evidence>
<feature type="domain" description="Lumazine-binding" evidence="11">
    <location>
        <begin position="97"/>
        <end position="193"/>
    </location>
</feature>
<evidence type="ECO:0000256" key="9">
    <source>
        <dbReference type="NCBIfam" id="TIGR00187"/>
    </source>
</evidence>
<reference evidence="13" key="1">
    <citation type="submission" date="2016-01" db="EMBL/GenBank/DDBJ databases">
        <authorList>
            <person name="Mitreva M."/>
            <person name="Pepin K.H."/>
            <person name="Mihindukulasuriya K.A."/>
            <person name="Fulton R."/>
            <person name="Fronick C."/>
            <person name="O'Laughlin M."/>
            <person name="Miner T."/>
            <person name="Herter B."/>
            <person name="Rosa B.A."/>
            <person name="Cordes M."/>
            <person name="Tomlinson C."/>
            <person name="Wollam A."/>
            <person name="Palsikar V.B."/>
            <person name="Mardis E.R."/>
            <person name="Wilson R.K."/>
        </authorList>
    </citation>
    <scope>NUCLEOTIDE SEQUENCE [LARGE SCALE GENOMIC DNA]</scope>
    <source>
        <strain evidence="13">DNF00729</strain>
    </source>
</reference>
<dbReference type="InterPro" id="IPR001783">
    <property type="entry name" value="Lumazine-bd"/>
</dbReference>
<dbReference type="PROSITE" id="PS51177">
    <property type="entry name" value="LUMAZINE_BIND"/>
    <property type="match status" value="2"/>
</dbReference>
<dbReference type="GO" id="GO:0004746">
    <property type="term" value="F:riboflavin synthase activity"/>
    <property type="evidence" value="ECO:0007669"/>
    <property type="project" value="UniProtKB-UniRule"/>
</dbReference>
<dbReference type="FunFam" id="2.40.30.20:FF:000003">
    <property type="entry name" value="Riboflavin synthase, alpha subunit"/>
    <property type="match status" value="1"/>
</dbReference>
<evidence type="ECO:0000256" key="8">
    <source>
        <dbReference type="ARBA" id="ARBA00022737"/>
    </source>
</evidence>
<dbReference type="GO" id="GO:0009231">
    <property type="term" value="P:riboflavin biosynthetic process"/>
    <property type="evidence" value="ECO:0007669"/>
    <property type="project" value="UniProtKB-KW"/>
</dbReference>
<dbReference type="InterPro" id="IPR026017">
    <property type="entry name" value="Lumazine-bd_dom"/>
</dbReference>
<dbReference type="STRING" id="755172.HMPREF1863_00821"/>
<protein>
    <recommendedName>
        <fullName evidence="5 9">Riboflavin synthase</fullName>
        <ecNumber evidence="4 9">2.5.1.9</ecNumber>
    </recommendedName>
</protein>
<dbReference type="InterPro" id="IPR017938">
    <property type="entry name" value="Riboflavin_synthase-like_b-brl"/>
</dbReference>
<dbReference type="EMBL" id="LSDG01000023">
    <property type="protein sequence ID" value="KXB67095.1"/>
    <property type="molecule type" value="Genomic_DNA"/>
</dbReference>
<dbReference type="Gene3D" id="2.40.30.20">
    <property type="match status" value="2"/>
</dbReference>
<dbReference type="PANTHER" id="PTHR21098:SF12">
    <property type="entry name" value="RIBOFLAVIN SYNTHASE"/>
    <property type="match status" value="1"/>
</dbReference>
<comment type="function">
    <text evidence="2">Catalyzes the dismutation of two molecules of 6,7-dimethyl-8-ribityllumazine, resulting in the formation of riboflavin and 5-amino-6-(D-ribitylamino)uracil.</text>
</comment>
<evidence type="ECO:0000313" key="12">
    <source>
        <dbReference type="EMBL" id="KXB67095.1"/>
    </source>
</evidence>
<comment type="caution">
    <text evidence="12">The sequence shown here is derived from an EMBL/GenBank/DDBJ whole genome shotgun (WGS) entry which is preliminary data.</text>
</comment>
<accession>A0A134AHF3</accession>
<dbReference type="AlphaFoldDB" id="A0A134AHF3"/>
<evidence type="ECO:0000256" key="1">
    <source>
        <dbReference type="ARBA" id="ARBA00000968"/>
    </source>
</evidence>
<dbReference type="NCBIfam" id="TIGR00187">
    <property type="entry name" value="ribE"/>
    <property type="match status" value="1"/>
</dbReference>
<dbReference type="Proteomes" id="UP000070442">
    <property type="component" value="Unassembled WGS sequence"/>
</dbReference>
<evidence type="ECO:0000256" key="6">
    <source>
        <dbReference type="ARBA" id="ARBA00022619"/>
    </source>
</evidence>
<dbReference type="CDD" id="cd00402">
    <property type="entry name" value="Riboflavin_synthase_like"/>
    <property type="match status" value="1"/>
</dbReference>
<keyword evidence="8" id="KW-0677">Repeat</keyword>
<evidence type="ECO:0000256" key="7">
    <source>
        <dbReference type="ARBA" id="ARBA00022679"/>
    </source>
</evidence>
<feature type="domain" description="Lumazine-binding" evidence="11">
    <location>
        <begin position="1"/>
        <end position="96"/>
    </location>
</feature>
<feature type="repeat" description="Lumazine-binding" evidence="10">
    <location>
        <begin position="1"/>
        <end position="96"/>
    </location>
</feature>
<evidence type="ECO:0000256" key="5">
    <source>
        <dbReference type="ARBA" id="ARBA00013950"/>
    </source>
</evidence>
<comment type="catalytic activity">
    <reaction evidence="1">
        <text>2 6,7-dimethyl-8-(1-D-ribityl)lumazine + H(+) = 5-amino-6-(D-ribitylamino)uracil + riboflavin</text>
        <dbReference type="Rhea" id="RHEA:20772"/>
        <dbReference type="ChEBI" id="CHEBI:15378"/>
        <dbReference type="ChEBI" id="CHEBI:15934"/>
        <dbReference type="ChEBI" id="CHEBI:57986"/>
        <dbReference type="ChEBI" id="CHEBI:58201"/>
        <dbReference type="EC" id="2.5.1.9"/>
    </reaction>
</comment>
<keyword evidence="7" id="KW-0808">Transferase</keyword>
<sequence length="212" mass="22790">MFTGIVEEVGTVAALERRGEKILLRVKADSVLEDTKIGDSIATNGVCLTVTSMSEGSFTADMMTVTAKKSALDQLRPGSAVNLERALLPTSRMGGHIVQGHVDTVGKVQGIEPHEGGYLLHIAVEKKWAPYFVAQGSVTLNGVSLTIARAGGNDFSVSLIPETLRSTNLGKLKPGDPMTVEFDIVGKYLLRQHEVAEEASPLDMNFLRKHGF</sequence>
<feature type="repeat" description="Lumazine-binding" evidence="10">
    <location>
        <begin position="97"/>
        <end position="193"/>
    </location>
</feature>
<dbReference type="RefSeq" id="WP_068367517.1">
    <property type="nucleotide sequence ID" value="NZ_CAIJCT010000010.1"/>
</dbReference>
<organism evidence="12 13">
    <name type="scientific">Aedoeadaptatus coxii</name>
    <dbReference type="NCBI Taxonomy" id="755172"/>
    <lineage>
        <taxon>Bacteria</taxon>
        <taxon>Bacillati</taxon>
        <taxon>Bacillota</taxon>
        <taxon>Tissierellia</taxon>
        <taxon>Tissierellales</taxon>
        <taxon>Peptoniphilaceae</taxon>
        <taxon>Aedoeadaptatus</taxon>
    </lineage>
</organism>
<dbReference type="PIRSF" id="PIRSF000498">
    <property type="entry name" value="Riboflavin_syn_A"/>
    <property type="match status" value="1"/>
</dbReference>
<evidence type="ECO:0000259" key="11">
    <source>
        <dbReference type="PROSITE" id="PS51177"/>
    </source>
</evidence>